<dbReference type="InterPro" id="IPR036890">
    <property type="entry name" value="HATPase_C_sf"/>
</dbReference>
<dbReference type="Gene3D" id="1.10.287.130">
    <property type="match status" value="1"/>
</dbReference>
<protein>
    <submittedName>
        <fullName evidence="12">Signal transduction histidine-protein kinase AtoS</fullName>
    </submittedName>
</protein>
<dbReference type="SUPFAM" id="SSF55874">
    <property type="entry name" value="ATPase domain of HSP90 chaperone/DNA topoisomerase II/histidine kinase"/>
    <property type="match status" value="1"/>
</dbReference>
<dbReference type="Gene3D" id="2.60.200.20">
    <property type="match status" value="1"/>
</dbReference>
<sequence length="714" mass="78862">MHSDRVLIVDQSAESREVLSALLARSGTSSIEASRAAEAISLAEQLRPQLIVLDADSDPTSQRQAIRDLTATARRTNTPIVLLGKITGAEIAFDPSELLAKPYHYGQLIRRIESVLEQRRDQGSRFDLEGPVVSIGRVGDNAIQLHDTEVSRMHAVLEAEGDTYRFRDRNSSNGSFINGRRVQDHVLASGDQIQLGRTMVLYTGKPQEQPDLSDEIDIVPSTGNEDESRILHAVTQSDSSDLLSAPSDDEASPWLARARSNLQIMYRTALAVSHTLDIDELLARIMEMIFEWVDADRGCIMLKDERSGQLAPRVRRHRRGVQTEDKITISKTILDYVVERNEGVLTSNARDDQRWDPAQSIVKLGVREAICVPMQGRYDVVGVIYIDTSLTPQRMLQERTTTKFTQEHLKLMVAIAHQAALAVEDTGYYKAMVQAERLAAVGQTIASLSHHIKNILQGVRGGSYLIELAMQDQAKAIDSGEQDPETMARAMDTMQKGWKIVERNQQRISGLVMDMLTFSKEREPEPIPAVLNEVVADVVELMLVRAEELGVKLSFEPAVDMPTSMFDPEAIHRAVLNVVTNAIDACEDCSPREVRVKTQLEDDGKLAVVEVEDTGVGIDAKDIENIFTVFVSGKGSRGTGLGLPVSQKIMQEHGGNIRVESEPGKGSKFLMELPVQKVPAGAKKTPPEVMDDLPDDDDDGSDSHIERQTIAPGM</sequence>
<feature type="modified residue" description="4-aspartylphosphate" evidence="7">
    <location>
        <position position="54"/>
    </location>
</feature>
<evidence type="ECO:0000259" key="9">
    <source>
        <dbReference type="PROSITE" id="PS50006"/>
    </source>
</evidence>
<dbReference type="SMART" id="SM00065">
    <property type="entry name" value="GAF"/>
    <property type="match status" value="1"/>
</dbReference>
<keyword evidence="13" id="KW-1185">Reference proteome</keyword>
<evidence type="ECO:0000256" key="4">
    <source>
        <dbReference type="ARBA" id="ARBA00022777"/>
    </source>
</evidence>
<evidence type="ECO:0000256" key="1">
    <source>
        <dbReference type="ARBA" id="ARBA00022553"/>
    </source>
</evidence>
<evidence type="ECO:0000313" key="13">
    <source>
        <dbReference type="Proteomes" id="UP001642464"/>
    </source>
</evidence>
<dbReference type="Pfam" id="PF00498">
    <property type="entry name" value="FHA"/>
    <property type="match status" value="1"/>
</dbReference>
<dbReference type="CDD" id="cd00060">
    <property type="entry name" value="FHA"/>
    <property type="match status" value="1"/>
</dbReference>
<evidence type="ECO:0000256" key="6">
    <source>
        <dbReference type="ARBA" id="ARBA00023012"/>
    </source>
</evidence>
<dbReference type="InterPro" id="IPR011006">
    <property type="entry name" value="CheY-like_superfamily"/>
</dbReference>
<dbReference type="SUPFAM" id="SSF52172">
    <property type="entry name" value="CheY-like"/>
    <property type="match status" value="1"/>
</dbReference>
<evidence type="ECO:0000313" key="12">
    <source>
        <dbReference type="EMBL" id="CAK9037545.1"/>
    </source>
</evidence>
<dbReference type="GO" id="GO:0016301">
    <property type="term" value="F:kinase activity"/>
    <property type="evidence" value="ECO:0007669"/>
    <property type="project" value="UniProtKB-KW"/>
</dbReference>
<keyword evidence="1 7" id="KW-0597">Phosphoprotein</keyword>
<keyword evidence="4 12" id="KW-0418">Kinase</keyword>
<dbReference type="InterPro" id="IPR008984">
    <property type="entry name" value="SMAD_FHA_dom_sf"/>
</dbReference>
<dbReference type="InterPro" id="IPR001789">
    <property type="entry name" value="Sig_transdc_resp-reg_receiver"/>
</dbReference>
<proteinExistence type="predicted"/>
<dbReference type="Gene3D" id="3.30.565.10">
    <property type="entry name" value="Histidine kinase-like ATPase, C-terminal domain"/>
    <property type="match status" value="1"/>
</dbReference>
<dbReference type="Gene3D" id="3.30.450.40">
    <property type="match status" value="1"/>
</dbReference>
<dbReference type="Pfam" id="PF02518">
    <property type="entry name" value="HATPase_c"/>
    <property type="match status" value="1"/>
</dbReference>
<dbReference type="CDD" id="cd00075">
    <property type="entry name" value="HATPase"/>
    <property type="match status" value="1"/>
</dbReference>
<dbReference type="CDD" id="cd00082">
    <property type="entry name" value="HisKA"/>
    <property type="match status" value="1"/>
</dbReference>
<dbReference type="Gene3D" id="3.40.50.2300">
    <property type="match status" value="1"/>
</dbReference>
<gene>
    <name evidence="12" type="ORF">SCF082_LOCUS22232</name>
</gene>
<dbReference type="SMART" id="SM00240">
    <property type="entry name" value="FHA"/>
    <property type="match status" value="1"/>
</dbReference>
<feature type="domain" description="FHA" evidence="9">
    <location>
        <begin position="133"/>
        <end position="182"/>
    </location>
</feature>
<dbReference type="InterPro" id="IPR000253">
    <property type="entry name" value="FHA_dom"/>
</dbReference>
<keyword evidence="5" id="KW-0067">ATP-binding</keyword>
<evidence type="ECO:0000256" key="8">
    <source>
        <dbReference type="SAM" id="MobiDB-lite"/>
    </source>
</evidence>
<dbReference type="InterPro" id="IPR003594">
    <property type="entry name" value="HATPase_dom"/>
</dbReference>
<dbReference type="InterPro" id="IPR004358">
    <property type="entry name" value="Sig_transdc_His_kin-like_C"/>
</dbReference>
<organism evidence="12 13">
    <name type="scientific">Durusdinium trenchii</name>
    <dbReference type="NCBI Taxonomy" id="1381693"/>
    <lineage>
        <taxon>Eukaryota</taxon>
        <taxon>Sar</taxon>
        <taxon>Alveolata</taxon>
        <taxon>Dinophyceae</taxon>
        <taxon>Suessiales</taxon>
        <taxon>Symbiodiniaceae</taxon>
        <taxon>Durusdinium</taxon>
    </lineage>
</organism>
<feature type="domain" description="Response regulatory" evidence="11">
    <location>
        <begin position="5"/>
        <end position="116"/>
    </location>
</feature>
<reference evidence="12 13" key="1">
    <citation type="submission" date="2024-02" db="EMBL/GenBank/DDBJ databases">
        <authorList>
            <person name="Chen Y."/>
            <person name="Shah S."/>
            <person name="Dougan E. K."/>
            <person name="Thang M."/>
            <person name="Chan C."/>
        </authorList>
    </citation>
    <scope>NUCLEOTIDE SEQUENCE [LARGE SCALE GENOMIC DNA]</scope>
</reference>
<feature type="compositionally biased region" description="Acidic residues" evidence="8">
    <location>
        <begin position="689"/>
        <end position="700"/>
    </location>
</feature>
<evidence type="ECO:0000256" key="3">
    <source>
        <dbReference type="ARBA" id="ARBA00022741"/>
    </source>
</evidence>
<dbReference type="PROSITE" id="PS50006">
    <property type="entry name" value="FHA_DOMAIN"/>
    <property type="match status" value="1"/>
</dbReference>
<feature type="domain" description="Histidine kinase" evidence="10">
    <location>
        <begin position="447"/>
        <end position="677"/>
    </location>
</feature>
<dbReference type="Proteomes" id="UP001642464">
    <property type="component" value="Unassembled WGS sequence"/>
</dbReference>
<name>A0ABP0LEG1_9DINO</name>
<keyword evidence="6" id="KW-0902">Two-component regulatory system</keyword>
<evidence type="ECO:0000259" key="11">
    <source>
        <dbReference type="PROSITE" id="PS50110"/>
    </source>
</evidence>
<dbReference type="InterPro" id="IPR029016">
    <property type="entry name" value="GAF-like_dom_sf"/>
</dbReference>
<dbReference type="PROSITE" id="PS50109">
    <property type="entry name" value="HIS_KIN"/>
    <property type="match status" value="1"/>
</dbReference>
<dbReference type="PRINTS" id="PR00344">
    <property type="entry name" value="BCTRLSENSOR"/>
</dbReference>
<dbReference type="PANTHER" id="PTHR43065">
    <property type="entry name" value="SENSOR HISTIDINE KINASE"/>
    <property type="match status" value="1"/>
</dbReference>
<dbReference type="PROSITE" id="PS50110">
    <property type="entry name" value="RESPONSE_REGULATORY"/>
    <property type="match status" value="1"/>
</dbReference>
<dbReference type="PANTHER" id="PTHR43065:SF10">
    <property type="entry name" value="PEROXIDE STRESS-ACTIVATED HISTIDINE KINASE MAK3"/>
    <property type="match status" value="1"/>
</dbReference>
<dbReference type="InterPro" id="IPR005467">
    <property type="entry name" value="His_kinase_dom"/>
</dbReference>
<dbReference type="EMBL" id="CAXAMM010015891">
    <property type="protein sequence ID" value="CAK9037545.1"/>
    <property type="molecule type" value="Genomic_DNA"/>
</dbReference>
<dbReference type="InterPro" id="IPR003018">
    <property type="entry name" value="GAF"/>
</dbReference>
<evidence type="ECO:0000256" key="7">
    <source>
        <dbReference type="PROSITE-ProRule" id="PRU00169"/>
    </source>
</evidence>
<evidence type="ECO:0000259" key="10">
    <source>
        <dbReference type="PROSITE" id="PS50109"/>
    </source>
</evidence>
<accession>A0ABP0LEG1</accession>
<dbReference type="InterPro" id="IPR003661">
    <property type="entry name" value="HisK_dim/P_dom"/>
</dbReference>
<feature type="region of interest" description="Disordered" evidence="8">
    <location>
        <begin position="676"/>
        <end position="714"/>
    </location>
</feature>
<keyword evidence="2" id="KW-0808">Transferase</keyword>
<dbReference type="SMART" id="SM00387">
    <property type="entry name" value="HATPase_c"/>
    <property type="match status" value="1"/>
</dbReference>
<dbReference type="SMART" id="SM00448">
    <property type="entry name" value="REC"/>
    <property type="match status" value="1"/>
</dbReference>
<dbReference type="Pfam" id="PF01590">
    <property type="entry name" value="GAF"/>
    <property type="match status" value="1"/>
</dbReference>
<dbReference type="SUPFAM" id="SSF55781">
    <property type="entry name" value="GAF domain-like"/>
    <property type="match status" value="1"/>
</dbReference>
<comment type="caution">
    <text evidence="12">The sequence shown here is derived from an EMBL/GenBank/DDBJ whole genome shotgun (WGS) entry which is preliminary data.</text>
</comment>
<evidence type="ECO:0000256" key="2">
    <source>
        <dbReference type="ARBA" id="ARBA00022679"/>
    </source>
</evidence>
<evidence type="ECO:0000256" key="5">
    <source>
        <dbReference type="ARBA" id="ARBA00022840"/>
    </source>
</evidence>
<keyword evidence="3" id="KW-0547">Nucleotide-binding</keyword>
<dbReference type="SUPFAM" id="SSF49879">
    <property type="entry name" value="SMAD/FHA domain"/>
    <property type="match status" value="1"/>
</dbReference>